<dbReference type="HOGENOM" id="CLU_040940_5_3_2"/>
<evidence type="ECO:0000256" key="4">
    <source>
        <dbReference type="ARBA" id="ARBA00022801"/>
    </source>
</evidence>
<comment type="cofactor">
    <cofactor evidence="2">
        <name>Mg(2+)</name>
        <dbReference type="ChEBI" id="CHEBI:18420"/>
    </cofactor>
</comment>
<dbReference type="AlphaFoldDB" id="D9Q0B8"/>
<proteinExistence type="predicted"/>
<comment type="cofactor">
    <cofactor evidence="1">
        <name>Mn(2+)</name>
        <dbReference type="ChEBI" id="CHEBI:29035"/>
    </cofactor>
</comment>
<dbReference type="RefSeq" id="WP_013266268.1">
    <property type="nucleotide sequence ID" value="NC_014374.1"/>
</dbReference>
<dbReference type="GeneID" id="9498572"/>
<dbReference type="eggNOG" id="arCOG01072">
    <property type="taxonomic scope" value="Archaea"/>
</dbReference>
<dbReference type="Gene3D" id="3.90.79.10">
    <property type="entry name" value="Nucleoside Triphosphate Pyrophosphohydrolase"/>
    <property type="match status" value="1"/>
</dbReference>
<evidence type="ECO:0000256" key="1">
    <source>
        <dbReference type="ARBA" id="ARBA00001936"/>
    </source>
</evidence>
<evidence type="ECO:0000256" key="5">
    <source>
        <dbReference type="ARBA" id="ARBA00022842"/>
    </source>
</evidence>
<name>D9Q0B8_ACIS3</name>
<dbReference type="PANTHER" id="PTHR12992">
    <property type="entry name" value="NUDIX HYDROLASE"/>
    <property type="match status" value="1"/>
</dbReference>
<dbReference type="InParanoid" id="D9Q0B8"/>
<dbReference type="GO" id="GO:0010945">
    <property type="term" value="F:coenzyme A diphosphatase activity"/>
    <property type="evidence" value="ECO:0007669"/>
    <property type="project" value="InterPro"/>
</dbReference>
<keyword evidence="5" id="KW-0460">Magnesium</keyword>
<sequence length="166" mass="18749">MSSQRPSAAVLVLLWGSPRHVLLERKNCSLKSRFACDVALPGGLIRKGETPEQAALREAWEEAWVHPRLVRIHGRLGTFSTLSEPKIYTEAIVAELNGPVDPRPRDPEVDAVFWVNINDLKEPGLVEHRRRGTVRGILLGNDLVLWGLTLRILEKLKETSWVNESY</sequence>
<dbReference type="FunCoup" id="D9Q0B8">
    <property type="interactions" value="9"/>
</dbReference>
<dbReference type="GO" id="GO:0046872">
    <property type="term" value="F:metal ion binding"/>
    <property type="evidence" value="ECO:0007669"/>
    <property type="project" value="UniProtKB-KW"/>
</dbReference>
<protein>
    <submittedName>
        <fullName evidence="8">NUDIX hydrolase</fullName>
    </submittedName>
</protein>
<dbReference type="CDD" id="cd03426">
    <property type="entry name" value="NUDIX_CoAse_Nudt7"/>
    <property type="match status" value="1"/>
</dbReference>
<evidence type="ECO:0000256" key="2">
    <source>
        <dbReference type="ARBA" id="ARBA00001946"/>
    </source>
</evidence>
<dbReference type="KEGG" id="asc:ASAC_0349"/>
<evidence type="ECO:0000256" key="6">
    <source>
        <dbReference type="ARBA" id="ARBA00023211"/>
    </source>
</evidence>
<evidence type="ECO:0000259" key="7">
    <source>
        <dbReference type="PROSITE" id="PS51462"/>
    </source>
</evidence>
<keyword evidence="6" id="KW-0464">Manganese</keyword>
<keyword evidence="4 8" id="KW-0378">Hydrolase</keyword>
<dbReference type="PROSITE" id="PS51462">
    <property type="entry name" value="NUDIX"/>
    <property type="match status" value="1"/>
</dbReference>
<dbReference type="InterPro" id="IPR045121">
    <property type="entry name" value="CoAse"/>
</dbReference>
<dbReference type="InterPro" id="IPR000086">
    <property type="entry name" value="NUDIX_hydrolase_dom"/>
</dbReference>
<dbReference type="InterPro" id="IPR015797">
    <property type="entry name" value="NUDIX_hydrolase-like_dom_sf"/>
</dbReference>
<keyword evidence="3" id="KW-0479">Metal-binding</keyword>
<dbReference type="SUPFAM" id="SSF55811">
    <property type="entry name" value="Nudix"/>
    <property type="match status" value="1"/>
</dbReference>
<dbReference type="STRING" id="666510.ASAC_0349"/>
<dbReference type="OrthoDB" id="40462at2157"/>
<gene>
    <name evidence="8" type="ordered locus">ASAC_0349</name>
</gene>
<dbReference type="PANTHER" id="PTHR12992:SF11">
    <property type="entry name" value="MITOCHONDRIAL COENZYME A DIPHOSPHATASE NUDT8"/>
    <property type="match status" value="1"/>
</dbReference>
<reference evidence="8 9" key="1">
    <citation type="journal article" date="2010" name="Appl. Environ. Microbiol.">
        <title>The genome sequence of the crenarchaeon Acidilobus saccharovorans supports a new order, Acidilobales, and suggests an important ecological role in terrestrial acidic hot springs.</title>
        <authorList>
            <person name="Mardanov A.V."/>
            <person name="Svetlitchnyi V.A."/>
            <person name="Beletsky A.V."/>
            <person name="Prokofeva M.I."/>
            <person name="Bonch-Osmolovskaya E.A."/>
            <person name="Ravin N.V."/>
            <person name="Skryabin K.G."/>
        </authorList>
    </citation>
    <scope>NUCLEOTIDE SEQUENCE [LARGE SCALE GENOMIC DNA]</scope>
    <source>
        <strain evidence="9">DSM 16705 / JCM 18335 / VKM B-2471 / 345-15</strain>
    </source>
</reference>
<evidence type="ECO:0000256" key="3">
    <source>
        <dbReference type="ARBA" id="ARBA00022723"/>
    </source>
</evidence>
<evidence type="ECO:0000313" key="8">
    <source>
        <dbReference type="EMBL" id="ADL18756.1"/>
    </source>
</evidence>
<dbReference type="Pfam" id="PF00293">
    <property type="entry name" value="NUDIX"/>
    <property type="match status" value="1"/>
</dbReference>
<keyword evidence="9" id="KW-1185">Reference proteome</keyword>
<feature type="domain" description="Nudix hydrolase" evidence="7">
    <location>
        <begin position="3"/>
        <end position="138"/>
    </location>
</feature>
<dbReference type="Proteomes" id="UP000000346">
    <property type="component" value="Chromosome"/>
</dbReference>
<organism evidence="8 9">
    <name type="scientific">Acidilobus saccharovorans (strain DSM 16705 / JCM 18335 / VKM B-2471 / 345-15)</name>
    <dbReference type="NCBI Taxonomy" id="666510"/>
    <lineage>
        <taxon>Archaea</taxon>
        <taxon>Thermoproteota</taxon>
        <taxon>Thermoprotei</taxon>
        <taxon>Acidilobales</taxon>
        <taxon>Acidilobaceae</taxon>
        <taxon>Acidilobus</taxon>
    </lineage>
</organism>
<accession>D9Q0B8</accession>
<dbReference type="EMBL" id="CP001742">
    <property type="protein sequence ID" value="ADL18756.1"/>
    <property type="molecule type" value="Genomic_DNA"/>
</dbReference>
<evidence type="ECO:0000313" key="9">
    <source>
        <dbReference type="Proteomes" id="UP000000346"/>
    </source>
</evidence>